<dbReference type="Proteomes" id="UP000245845">
    <property type="component" value="Unassembled WGS sequence"/>
</dbReference>
<dbReference type="GO" id="GO:0005524">
    <property type="term" value="F:ATP binding"/>
    <property type="evidence" value="ECO:0007669"/>
    <property type="project" value="UniProtKB-KW"/>
</dbReference>
<keyword evidence="6" id="KW-1185">Reference proteome</keyword>
<gene>
    <name evidence="5" type="ORF">A8806_101114</name>
</gene>
<evidence type="ECO:0000256" key="3">
    <source>
        <dbReference type="ARBA" id="ARBA00022840"/>
    </source>
</evidence>
<sequence length="285" mass="32322">MDNLLEIRKLNKSIGSLQLLDINLSLEPGYIMGLIGRNGAGKTSLIKTILRLYQKDSGDIYVNGYNMETEEKEAKNEIGFVLDESLFEDNLSIEANGRLFGSLYSRYDHSLYLQFCERFGLLPKQKAGKLSKGQKNRFQLAFALSHDAKLFLMDEPAAGLDPLFRRELLGYMQDIVESGKRSILFSTHLTNDLDQIGDYIILLDEGSICLELDKEELGDRFYIASGTREQIEHTFGPNVICRLYEPYKSSLLIEFPKDGQLKGLAVTRPSLEDLMYYLSKGGFIK</sequence>
<dbReference type="EMBL" id="QGDL01000001">
    <property type="protein sequence ID" value="PWJ31827.1"/>
    <property type="molecule type" value="Genomic_DNA"/>
</dbReference>
<dbReference type="InterPro" id="IPR003593">
    <property type="entry name" value="AAA+_ATPase"/>
</dbReference>
<comment type="caution">
    <text evidence="5">The sequence shown here is derived from an EMBL/GenBank/DDBJ whole genome shotgun (WGS) entry which is preliminary data.</text>
</comment>
<name>A0A2Y9B842_9FIRM</name>
<evidence type="ECO:0000313" key="6">
    <source>
        <dbReference type="Proteomes" id="UP000245845"/>
    </source>
</evidence>
<dbReference type="SUPFAM" id="SSF52540">
    <property type="entry name" value="P-loop containing nucleoside triphosphate hydrolases"/>
    <property type="match status" value="1"/>
</dbReference>
<proteinExistence type="predicted"/>
<dbReference type="OrthoDB" id="9804819at2"/>
<keyword evidence="2" id="KW-0547">Nucleotide-binding</keyword>
<dbReference type="RefSeq" id="WP_109729223.1">
    <property type="nucleotide sequence ID" value="NZ_BAAACK010000007.1"/>
</dbReference>
<dbReference type="PANTHER" id="PTHR42939:SF3">
    <property type="entry name" value="ABC TRANSPORTER ATP-BINDING COMPONENT"/>
    <property type="match status" value="1"/>
</dbReference>
<dbReference type="Gene3D" id="3.40.50.300">
    <property type="entry name" value="P-loop containing nucleotide triphosphate hydrolases"/>
    <property type="match status" value="1"/>
</dbReference>
<accession>A0A2Y9B842</accession>
<keyword evidence="3 5" id="KW-0067">ATP-binding</keyword>
<dbReference type="CDD" id="cd03230">
    <property type="entry name" value="ABC_DR_subfamily_A"/>
    <property type="match status" value="1"/>
</dbReference>
<dbReference type="PROSITE" id="PS50893">
    <property type="entry name" value="ABC_TRANSPORTER_2"/>
    <property type="match status" value="1"/>
</dbReference>
<organism evidence="5 6">
    <name type="scientific">Faecalicatena orotica</name>
    <dbReference type="NCBI Taxonomy" id="1544"/>
    <lineage>
        <taxon>Bacteria</taxon>
        <taxon>Bacillati</taxon>
        <taxon>Bacillota</taxon>
        <taxon>Clostridia</taxon>
        <taxon>Lachnospirales</taxon>
        <taxon>Lachnospiraceae</taxon>
        <taxon>Faecalicatena</taxon>
    </lineage>
</organism>
<dbReference type="Pfam" id="PF00005">
    <property type="entry name" value="ABC_tran"/>
    <property type="match status" value="1"/>
</dbReference>
<dbReference type="PANTHER" id="PTHR42939">
    <property type="entry name" value="ABC TRANSPORTER ATP-BINDING PROTEIN ALBC-RELATED"/>
    <property type="match status" value="1"/>
</dbReference>
<keyword evidence="1" id="KW-0813">Transport</keyword>
<dbReference type="GO" id="GO:0016887">
    <property type="term" value="F:ATP hydrolysis activity"/>
    <property type="evidence" value="ECO:0007669"/>
    <property type="project" value="InterPro"/>
</dbReference>
<evidence type="ECO:0000313" key="5">
    <source>
        <dbReference type="EMBL" id="PWJ31827.1"/>
    </source>
</evidence>
<reference evidence="5 6" key="1">
    <citation type="submission" date="2018-05" db="EMBL/GenBank/DDBJ databases">
        <title>The Hungate 1000. A catalogue of reference genomes from the rumen microbiome.</title>
        <authorList>
            <person name="Kelly W."/>
        </authorList>
    </citation>
    <scope>NUCLEOTIDE SEQUENCE [LARGE SCALE GENOMIC DNA]</scope>
    <source>
        <strain evidence="5 6">NLAE-zl-C242</strain>
    </source>
</reference>
<dbReference type="SMART" id="SM00382">
    <property type="entry name" value="AAA"/>
    <property type="match status" value="1"/>
</dbReference>
<dbReference type="InterPro" id="IPR051782">
    <property type="entry name" value="ABC_Transporter_VariousFunc"/>
</dbReference>
<dbReference type="InterPro" id="IPR003439">
    <property type="entry name" value="ABC_transporter-like_ATP-bd"/>
</dbReference>
<dbReference type="AlphaFoldDB" id="A0A2Y9B842"/>
<evidence type="ECO:0000259" key="4">
    <source>
        <dbReference type="PROSITE" id="PS50893"/>
    </source>
</evidence>
<protein>
    <submittedName>
        <fullName evidence="5">ABC-2 type transport system ATP-binding protein</fullName>
    </submittedName>
</protein>
<dbReference type="InterPro" id="IPR027417">
    <property type="entry name" value="P-loop_NTPase"/>
</dbReference>
<feature type="domain" description="ABC transporter" evidence="4">
    <location>
        <begin position="2"/>
        <end position="230"/>
    </location>
</feature>
<evidence type="ECO:0000256" key="1">
    <source>
        <dbReference type="ARBA" id="ARBA00022448"/>
    </source>
</evidence>
<evidence type="ECO:0000256" key="2">
    <source>
        <dbReference type="ARBA" id="ARBA00022741"/>
    </source>
</evidence>